<evidence type="ECO:0000256" key="2">
    <source>
        <dbReference type="RuleBase" id="RU361158"/>
    </source>
</evidence>
<feature type="domain" description="Chalcone isomerase" evidence="3">
    <location>
        <begin position="68"/>
        <end position="238"/>
    </location>
</feature>
<dbReference type="OrthoDB" id="18193at2759"/>
<dbReference type="GO" id="GO:0016872">
    <property type="term" value="F:intramolecular lyase activity"/>
    <property type="evidence" value="ECO:0007669"/>
    <property type="project" value="InterPro"/>
</dbReference>
<dbReference type="EMBL" id="BRXU01000027">
    <property type="protein sequence ID" value="GLC59269.1"/>
    <property type="molecule type" value="Genomic_DNA"/>
</dbReference>
<name>A0A9W6BVN4_9CHLO</name>
<evidence type="ECO:0000259" key="3">
    <source>
        <dbReference type="Pfam" id="PF02431"/>
    </source>
</evidence>
<reference evidence="4 5" key="1">
    <citation type="journal article" date="2023" name="Commun. Biol.">
        <title>Reorganization of the ancestral sex-determining regions during the evolution of trioecy in Pleodorina starrii.</title>
        <authorList>
            <person name="Takahashi K."/>
            <person name="Suzuki S."/>
            <person name="Kawai-Toyooka H."/>
            <person name="Yamamoto K."/>
            <person name="Hamaji T."/>
            <person name="Ootsuki R."/>
            <person name="Yamaguchi H."/>
            <person name="Kawachi M."/>
            <person name="Higashiyama T."/>
            <person name="Nozaki H."/>
        </authorList>
    </citation>
    <scope>NUCLEOTIDE SEQUENCE [LARGE SCALE GENOMIC DNA]</scope>
    <source>
        <strain evidence="4 5">NIES-4479</strain>
    </source>
</reference>
<dbReference type="AlphaFoldDB" id="A0A9W6BVN4"/>
<dbReference type="InterPro" id="IPR016089">
    <property type="entry name" value="Chalcone_isomerase_bundle_sf"/>
</dbReference>
<comment type="similarity">
    <text evidence="1 2">Belongs to the chalcone isomerase family.</text>
</comment>
<dbReference type="Gene3D" id="3.50.70.10">
    <property type="match status" value="1"/>
</dbReference>
<keyword evidence="5" id="KW-1185">Reference proteome</keyword>
<dbReference type="Proteomes" id="UP001165080">
    <property type="component" value="Unassembled WGS sequence"/>
</dbReference>
<accession>A0A9W6BVN4</accession>
<dbReference type="InterPro" id="IPR016087">
    <property type="entry name" value="Chalcone_isomerase"/>
</dbReference>
<sequence>MQQSCRSTLRSTRPAFGCRPCQVVARASHAGRRTCMPVRASLTVKDAQSGVEFLLAQKFWQGEAYRCLGAATRSKKIVFVNVQVYSIASYVEADKAAHELGVRHRGGFFETDDDYASAILDGAFNKVLALHLVRDVTGEQFTEAINKTLLPRMQLSGDTASLDQFNTYFNSKNLVKGTEVLLLWSMTGELDVLVTPPVTAPREYGEAKPELRIASPALGRGLFEMFLGGSPVVPEARTEWVKGAKSLLESENVKRASRKAGGA</sequence>
<dbReference type="PANTHER" id="PTHR47698">
    <property type="entry name" value="FATTY-ACID-BINDING PROTEIN 3, CHLOROPLASTIC"/>
    <property type="match status" value="1"/>
</dbReference>
<dbReference type="Pfam" id="PF02431">
    <property type="entry name" value="Chalcone"/>
    <property type="match status" value="1"/>
</dbReference>
<comment type="caution">
    <text evidence="4">The sequence shown here is derived from an EMBL/GenBank/DDBJ whole genome shotgun (WGS) entry which is preliminary data.</text>
</comment>
<dbReference type="InterPro" id="IPR016088">
    <property type="entry name" value="Chalcone_isomerase_3-sand"/>
</dbReference>
<gene>
    <name evidence="4" type="primary">PLEST008501</name>
    <name evidence="4" type="ORF">PLESTB_001468500</name>
</gene>
<evidence type="ECO:0000313" key="4">
    <source>
        <dbReference type="EMBL" id="GLC59269.1"/>
    </source>
</evidence>
<evidence type="ECO:0000313" key="5">
    <source>
        <dbReference type="Proteomes" id="UP001165080"/>
    </source>
</evidence>
<dbReference type="SUPFAM" id="SSF54626">
    <property type="entry name" value="Chalcone isomerase"/>
    <property type="match status" value="1"/>
</dbReference>
<proteinExistence type="inferred from homology"/>
<evidence type="ECO:0000256" key="1">
    <source>
        <dbReference type="ARBA" id="ARBA00007166"/>
    </source>
</evidence>
<dbReference type="Gene3D" id="1.10.890.20">
    <property type="match status" value="1"/>
</dbReference>
<protein>
    <recommendedName>
        <fullName evidence="2">Chalcone-flavonone isomerase family protein</fullName>
    </recommendedName>
</protein>
<dbReference type="InterPro" id="IPR036298">
    <property type="entry name" value="Chalcone_isomerase_sf"/>
</dbReference>
<dbReference type="PANTHER" id="PTHR47698:SF2">
    <property type="entry name" value="FATTY-ACID-BINDING PROTEIN 3, CHLOROPLASTIC"/>
    <property type="match status" value="1"/>
</dbReference>
<organism evidence="4 5">
    <name type="scientific">Pleodorina starrii</name>
    <dbReference type="NCBI Taxonomy" id="330485"/>
    <lineage>
        <taxon>Eukaryota</taxon>
        <taxon>Viridiplantae</taxon>
        <taxon>Chlorophyta</taxon>
        <taxon>core chlorophytes</taxon>
        <taxon>Chlorophyceae</taxon>
        <taxon>CS clade</taxon>
        <taxon>Chlamydomonadales</taxon>
        <taxon>Volvocaceae</taxon>
        <taxon>Pleodorina</taxon>
    </lineage>
</organism>